<organism evidence="2 3">
    <name type="scientific">Thiorhodococcus minor</name>
    <dbReference type="NCBI Taxonomy" id="57489"/>
    <lineage>
        <taxon>Bacteria</taxon>
        <taxon>Pseudomonadati</taxon>
        <taxon>Pseudomonadota</taxon>
        <taxon>Gammaproteobacteria</taxon>
        <taxon>Chromatiales</taxon>
        <taxon>Chromatiaceae</taxon>
        <taxon>Thiorhodococcus</taxon>
    </lineage>
</organism>
<feature type="domain" description="LexA repressor DNA-binding" evidence="1">
    <location>
        <begin position="5"/>
        <end position="64"/>
    </location>
</feature>
<evidence type="ECO:0000313" key="3">
    <source>
        <dbReference type="Proteomes" id="UP000483379"/>
    </source>
</evidence>
<dbReference type="InterPro" id="IPR036388">
    <property type="entry name" value="WH-like_DNA-bd_sf"/>
</dbReference>
<comment type="caution">
    <text evidence="2">The sequence shown here is derived from an EMBL/GenBank/DDBJ whole genome shotgun (WGS) entry which is preliminary data.</text>
</comment>
<proteinExistence type="predicted"/>
<reference evidence="2 3" key="1">
    <citation type="submission" date="2020-02" db="EMBL/GenBank/DDBJ databases">
        <title>Genome sequences of Thiorhodococcus mannitoliphagus and Thiorhodococcus minor, purple sulfur photosynthetic bacteria in the gammaproteobacterial family, Chromatiaceae.</title>
        <authorList>
            <person name="Aviles F.A."/>
            <person name="Meyer T.E."/>
            <person name="Kyndt J.A."/>
        </authorList>
    </citation>
    <scope>NUCLEOTIDE SEQUENCE [LARGE SCALE GENOMIC DNA]</scope>
    <source>
        <strain evidence="2 3">DSM 11518</strain>
    </source>
</reference>
<name>A0A6M0K5N9_9GAMM</name>
<dbReference type="SUPFAM" id="SSF46785">
    <property type="entry name" value="Winged helix' DNA-binding domain"/>
    <property type="match status" value="1"/>
</dbReference>
<dbReference type="RefSeq" id="WP_164456403.1">
    <property type="nucleotide sequence ID" value="NZ_JAAIJQ010000144.1"/>
</dbReference>
<dbReference type="GO" id="GO:0004252">
    <property type="term" value="F:serine-type endopeptidase activity"/>
    <property type="evidence" value="ECO:0007669"/>
    <property type="project" value="InterPro"/>
</dbReference>
<keyword evidence="3" id="KW-1185">Reference proteome</keyword>
<dbReference type="EMBL" id="JAAIJQ010000144">
    <property type="protein sequence ID" value="NEV65072.1"/>
    <property type="molecule type" value="Genomic_DNA"/>
</dbReference>
<evidence type="ECO:0000313" key="2">
    <source>
        <dbReference type="EMBL" id="NEV65072.1"/>
    </source>
</evidence>
<dbReference type="GO" id="GO:0006508">
    <property type="term" value="P:proteolysis"/>
    <property type="evidence" value="ECO:0007669"/>
    <property type="project" value="InterPro"/>
</dbReference>
<dbReference type="AlphaFoldDB" id="A0A6M0K5N9"/>
<protein>
    <submittedName>
        <fullName evidence="2">GntR family transcriptional regulator</fullName>
    </submittedName>
</protein>
<accession>A0A6M0K5N9</accession>
<dbReference type="Pfam" id="PF01726">
    <property type="entry name" value="LexA_DNA_bind"/>
    <property type="match status" value="1"/>
</dbReference>
<dbReference type="Proteomes" id="UP000483379">
    <property type="component" value="Unassembled WGS sequence"/>
</dbReference>
<dbReference type="InterPro" id="IPR006199">
    <property type="entry name" value="LexA_DNA-bd_dom"/>
</dbReference>
<sequence length="90" mass="10120">MADRFTEKQGQYLAFICNYSAMFGQSPAEADLQRFFGTSPPTIQQMLKSLTEKQLISRTPGKARSIQMLIDPQEVPQLVRPSGTSPSRLR</sequence>
<gene>
    <name evidence="2" type="ORF">G3446_24985</name>
</gene>
<dbReference type="InterPro" id="IPR036390">
    <property type="entry name" value="WH_DNA-bd_sf"/>
</dbReference>
<dbReference type="Gene3D" id="1.10.10.10">
    <property type="entry name" value="Winged helix-like DNA-binding domain superfamily/Winged helix DNA-binding domain"/>
    <property type="match status" value="1"/>
</dbReference>
<evidence type="ECO:0000259" key="1">
    <source>
        <dbReference type="Pfam" id="PF01726"/>
    </source>
</evidence>